<reference evidence="1" key="1">
    <citation type="submission" date="2021-02" db="EMBL/GenBank/DDBJ databases">
        <authorList>
            <person name="Nowell W R."/>
        </authorList>
    </citation>
    <scope>NUCLEOTIDE SEQUENCE</scope>
</reference>
<comment type="caution">
    <text evidence="1">The sequence shown here is derived from an EMBL/GenBank/DDBJ whole genome shotgun (WGS) entry which is preliminary data.</text>
</comment>
<protein>
    <submittedName>
        <fullName evidence="1">Uncharacterized protein</fullName>
    </submittedName>
</protein>
<dbReference type="EMBL" id="CAJOBR010065078">
    <property type="protein sequence ID" value="CAF5081295.1"/>
    <property type="molecule type" value="Genomic_DNA"/>
</dbReference>
<evidence type="ECO:0000313" key="1">
    <source>
        <dbReference type="EMBL" id="CAF5081295.1"/>
    </source>
</evidence>
<feature type="non-terminal residue" evidence="1">
    <location>
        <position position="1"/>
    </location>
</feature>
<name>A0A822DSH4_9BILA</name>
<accession>A0A822DSH4</accession>
<sequence>LLVREDLRTFTKDYDKSENDLKALQSVGQIVGEVLKQLTEDKCKLNFKYIN</sequence>
<dbReference type="AlphaFoldDB" id="A0A822DSH4"/>
<gene>
    <name evidence="1" type="ORF">QYT958_LOCUS43909</name>
</gene>
<organism evidence="1 2">
    <name type="scientific">Rotaria socialis</name>
    <dbReference type="NCBI Taxonomy" id="392032"/>
    <lineage>
        <taxon>Eukaryota</taxon>
        <taxon>Metazoa</taxon>
        <taxon>Spiralia</taxon>
        <taxon>Gnathifera</taxon>
        <taxon>Rotifera</taxon>
        <taxon>Eurotatoria</taxon>
        <taxon>Bdelloidea</taxon>
        <taxon>Philodinida</taxon>
        <taxon>Philodinidae</taxon>
        <taxon>Rotaria</taxon>
    </lineage>
</organism>
<evidence type="ECO:0000313" key="2">
    <source>
        <dbReference type="Proteomes" id="UP000663848"/>
    </source>
</evidence>
<dbReference type="Proteomes" id="UP000663848">
    <property type="component" value="Unassembled WGS sequence"/>
</dbReference>
<proteinExistence type="predicted"/>